<evidence type="ECO:0000256" key="3">
    <source>
        <dbReference type="ARBA" id="ARBA00012618"/>
    </source>
</evidence>
<dbReference type="InterPro" id="IPR003700">
    <property type="entry name" value="Pantoate_hydroxy_MeTrfase"/>
</dbReference>
<gene>
    <name evidence="6" type="ORF">CCMP2556_LOCUS16722</name>
</gene>
<dbReference type="Pfam" id="PF02548">
    <property type="entry name" value="Pantoate_transf"/>
    <property type="match status" value="1"/>
</dbReference>
<dbReference type="InterPro" id="IPR015813">
    <property type="entry name" value="Pyrv/PenolPyrv_kinase-like_dom"/>
</dbReference>
<dbReference type="Gene3D" id="3.20.20.60">
    <property type="entry name" value="Phosphoenolpyruvate-binding domains"/>
    <property type="match status" value="1"/>
</dbReference>
<evidence type="ECO:0000256" key="5">
    <source>
        <dbReference type="ARBA" id="ARBA00049172"/>
    </source>
</evidence>
<dbReference type="EC" id="2.1.2.11" evidence="3"/>
<comment type="catalytic activity">
    <reaction evidence="5">
        <text>(6R)-5,10-methylene-5,6,7,8-tetrahydrofolate + 3-methyl-2-oxobutanoate + H2O = 2-dehydropantoate + (6S)-5,6,7,8-tetrahydrofolate</text>
        <dbReference type="Rhea" id="RHEA:11824"/>
        <dbReference type="ChEBI" id="CHEBI:11561"/>
        <dbReference type="ChEBI" id="CHEBI:11851"/>
        <dbReference type="ChEBI" id="CHEBI:15377"/>
        <dbReference type="ChEBI" id="CHEBI:15636"/>
        <dbReference type="ChEBI" id="CHEBI:57453"/>
        <dbReference type="EC" id="2.1.2.11"/>
    </reaction>
</comment>
<organism evidence="6 7">
    <name type="scientific">Durusdinium trenchii</name>
    <dbReference type="NCBI Taxonomy" id="1381693"/>
    <lineage>
        <taxon>Eukaryota</taxon>
        <taxon>Sar</taxon>
        <taxon>Alveolata</taxon>
        <taxon>Dinophyceae</taxon>
        <taxon>Suessiales</taxon>
        <taxon>Symbiodiniaceae</taxon>
        <taxon>Durusdinium</taxon>
    </lineage>
</organism>
<name>A0ABP0KKG1_9DINO</name>
<dbReference type="Proteomes" id="UP001642484">
    <property type="component" value="Unassembled WGS sequence"/>
</dbReference>
<proteinExistence type="inferred from homology"/>
<keyword evidence="4" id="KW-0808">Transferase</keyword>
<sequence length="330" mass="36494">MRRWASLGRRALPFFCWRGSSFVSLLPEQCERMPRAWEEEETDRGRNACSQGAVLCQKEGQRQLVLTTAFDEWTARAAEEAGVDMIVAWGSCQEHSKFVVEAVRRGAPNTLIGTGINPGAYESQEKALKLANEMRAAGTDIIYCSGLVPEKFAGLARQHVPCCGHVGYLPVNNTWYGGPRGVGKTAEEAKKVYDDVMALEAAGCIAVEMECVPAKVAEEITKRTKLLVFSMGSGPNCDGQFIFSEDLMGTNLGRYPRHSITYANLFTCAVDALKQFCLDVQSGAYPQARHCIKINDQEFARFQQSLASSPTRLDRVLDSAPKSLDQYDHF</sequence>
<evidence type="ECO:0000256" key="1">
    <source>
        <dbReference type="ARBA" id="ARBA00005033"/>
    </source>
</evidence>
<dbReference type="EMBL" id="CAXAMN010009002">
    <property type="protein sequence ID" value="CAK9027346.1"/>
    <property type="molecule type" value="Genomic_DNA"/>
</dbReference>
<evidence type="ECO:0000256" key="2">
    <source>
        <dbReference type="ARBA" id="ARBA00008676"/>
    </source>
</evidence>
<reference evidence="6 7" key="1">
    <citation type="submission" date="2024-02" db="EMBL/GenBank/DDBJ databases">
        <authorList>
            <person name="Chen Y."/>
            <person name="Shah S."/>
            <person name="Dougan E. K."/>
            <person name="Thang M."/>
            <person name="Chan C."/>
        </authorList>
    </citation>
    <scope>NUCLEOTIDE SEQUENCE [LARGE SCALE GENOMIC DNA]</scope>
</reference>
<comment type="pathway">
    <text evidence="1">Cofactor biosynthesis; (R)-pantothenate biosynthesis; (R)-pantoate from 3-methyl-2-oxobutanoate: step 1/2.</text>
</comment>
<evidence type="ECO:0000313" key="7">
    <source>
        <dbReference type="Proteomes" id="UP001642484"/>
    </source>
</evidence>
<accession>A0ABP0KKG1</accession>
<protein>
    <recommendedName>
        <fullName evidence="3">3-methyl-2-oxobutanoate hydroxymethyltransferase</fullName>
        <ecNumber evidence="3">2.1.2.11</ecNumber>
    </recommendedName>
</protein>
<evidence type="ECO:0000256" key="4">
    <source>
        <dbReference type="ARBA" id="ARBA00022679"/>
    </source>
</evidence>
<comment type="caution">
    <text evidence="6">The sequence shown here is derived from an EMBL/GenBank/DDBJ whole genome shotgun (WGS) entry which is preliminary data.</text>
</comment>
<evidence type="ECO:0000313" key="6">
    <source>
        <dbReference type="EMBL" id="CAK9027346.1"/>
    </source>
</evidence>
<dbReference type="SUPFAM" id="SSF51621">
    <property type="entry name" value="Phosphoenolpyruvate/pyruvate domain"/>
    <property type="match status" value="1"/>
</dbReference>
<dbReference type="InterPro" id="IPR040442">
    <property type="entry name" value="Pyrv_kinase-like_dom_sf"/>
</dbReference>
<dbReference type="PANTHER" id="PTHR20881">
    <property type="entry name" value="3-METHYL-2-OXOBUTANOATE HYDROXYMETHYLTRANSFERASE"/>
    <property type="match status" value="1"/>
</dbReference>
<keyword evidence="7" id="KW-1185">Reference proteome</keyword>
<dbReference type="PANTHER" id="PTHR20881:SF0">
    <property type="entry name" value="3-METHYL-2-OXOBUTANOATE HYDROXYMETHYLTRANSFERASE"/>
    <property type="match status" value="1"/>
</dbReference>
<comment type="similarity">
    <text evidence="2">Belongs to the PanB family.</text>
</comment>